<keyword evidence="5" id="KW-1185">Reference proteome</keyword>
<dbReference type="Gene3D" id="3.40.50.720">
    <property type="entry name" value="NAD(P)-binding Rossmann-like Domain"/>
    <property type="match status" value="1"/>
</dbReference>
<comment type="caution">
    <text evidence="4">The sequence shown here is derived from an EMBL/GenBank/DDBJ whole genome shotgun (WGS) entry which is preliminary data.</text>
</comment>
<comment type="similarity">
    <text evidence="1">Belongs to the NmrA-type oxidoreductase family.</text>
</comment>
<protein>
    <submittedName>
        <fullName evidence="4">NAD(P)-binding protein</fullName>
    </submittedName>
</protein>
<gene>
    <name evidence="4" type="ORF">EJ04DRAFT_550389</name>
</gene>
<evidence type="ECO:0000313" key="5">
    <source>
        <dbReference type="Proteomes" id="UP000799444"/>
    </source>
</evidence>
<dbReference type="PANTHER" id="PTHR42748">
    <property type="entry name" value="NITROGEN METABOLITE REPRESSION PROTEIN NMRA FAMILY MEMBER"/>
    <property type="match status" value="1"/>
</dbReference>
<evidence type="ECO:0000313" key="4">
    <source>
        <dbReference type="EMBL" id="KAF2737646.1"/>
    </source>
</evidence>
<dbReference type="InterPro" id="IPR036291">
    <property type="entry name" value="NAD(P)-bd_dom_sf"/>
</dbReference>
<dbReference type="CDD" id="cd05251">
    <property type="entry name" value="NmrA_like_SDR_a"/>
    <property type="match status" value="1"/>
</dbReference>
<dbReference type="OrthoDB" id="300709at2759"/>
<dbReference type="AlphaFoldDB" id="A0A9P4R734"/>
<keyword evidence="2" id="KW-0521">NADP</keyword>
<proteinExistence type="inferred from homology"/>
<dbReference type="EMBL" id="ML996114">
    <property type="protein sequence ID" value="KAF2737646.1"/>
    <property type="molecule type" value="Genomic_DNA"/>
</dbReference>
<reference evidence="4" key="1">
    <citation type="journal article" date="2020" name="Stud. Mycol.">
        <title>101 Dothideomycetes genomes: a test case for predicting lifestyles and emergence of pathogens.</title>
        <authorList>
            <person name="Haridas S."/>
            <person name="Albert R."/>
            <person name="Binder M."/>
            <person name="Bloem J."/>
            <person name="Labutti K."/>
            <person name="Salamov A."/>
            <person name="Andreopoulos B."/>
            <person name="Baker S."/>
            <person name="Barry K."/>
            <person name="Bills G."/>
            <person name="Bluhm B."/>
            <person name="Cannon C."/>
            <person name="Castanera R."/>
            <person name="Culley D."/>
            <person name="Daum C."/>
            <person name="Ezra D."/>
            <person name="Gonzalez J."/>
            <person name="Henrissat B."/>
            <person name="Kuo A."/>
            <person name="Liang C."/>
            <person name="Lipzen A."/>
            <person name="Lutzoni F."/>
            <person name="Magnuson J."/>
            <person name="Mondo S."/>
            <person name="Nolan M."/>
            <person name="Ohm R."/>
            <person name="Pangilinan J."/>
            <person name="Park H.-J."/>
            <person name="Ramirez L."/>
            <person name="Alfaro M."/>
            <person name="Sun H."/>
            <person name="Tritt A."/>
            <person name="Yoshinaga Y."/>
            <person name="Zwiers L.-H."/>
            <person name="Turgeon B."/>
            <person name="Goodwin S."/>
            <person name="Spatafora J."/>
            <person name="Crous P."/>
            <person name="Grigoriev I."/>
        </authorList>
    </citation>
    <scope>NUCLEOTIDE SEQUENCE</scope>
    <source>
        <strain evidence="4">CBS 125425</strain>
    </source>
</reference>
<dbReference type="Proteomes" id="UP000799444">
    <property type="component" value="Unassembled WGS sequence"/>
</dbReference>
<dbReference type="InterPro" id="IPR051164">
    <property type="entry name" value="NmrA-like_oxidored"/>
</dbReference>
<feature type="domain" description="NmrA-like" evidence="3">
    <location>
        <begin position="3"/>
        <end position="304"/>
    </location>
</feature>
<dbReference type="PANTHER" id="PTHR42748:SF11">
    <property type="entry name" value="NMRA-LIKE DOMAIN-CONTAINING PROTEIN"/>
    <property type="match status" value="1"/>
</dbReference>
<dbReference type="InterPro" id="IPR008030">
    <property type="entry name" value="NmrA-like"/>
</dbReference>
<name>A0A9P4R734_9PLEO</name>
<evidence type="ECO:0000256" key="2">
    <source>
        <dbReference type="ARBA" id="ARBA00022857"/>
    </source>
</evidence>
<dbReference type="GO" id="GO:0005634">
    <property type="term" value="C:nucleus"/>
    <property type="evidence" value="ECO:0007669"/>
    <property type="project" value="TreeGrafter"/>
</dbReference>
<dbReference type="Gene3D" id="3.90.25.10">
    <property type="entry name" value="UDP-galactose 4-epimerase, domain 1"/>
    <property type="match status" value="1"/>
</dbReference>
<dbReference type="Pfam" id="PF05368">
    <property type="entry name" value="NmrA"/>
    <property type="match status" value="1"/>
</dbReference>
<organism evidence="4 5">
    <name type="scientific">Polyplosphaeria fusca</name>
    <dbReference type="NCBI Taxonomy" id="682080"/>
    <lineage>
        <taxon>Eukaryota</taxon>
        <taxon>Fungi</taxon>
        <taxon>Dikarya</taxon>
        <taxon>Ascomycota</taxon>
        <taxon>Pezizomycotina</taxon>
        <taxon>Dothideomycetes</taxon>
        <taxon>Pleosporomycetidae</taxon>
        <taxon>Pleosporales</taxon>
        <taxon>Tetraplosphaeriaceae</taxon>
        <taxon>Polyplosphaeria</taxon>
    </lineage>
</organism>
<accession>A0A9P4R734</accession>
<evidence type="ECO:0000259" key="3">
    <source>
        <dbReference type="Pfam" id="PF05368"/>
    </source>
</evidence>
<sequence>MSKNLLVVFGATGNQGGSTAEFVLDDPELSKQYSVRAITRSAASESAQALKSKGAEVVEADLEKPETLPDALKGAHTIFLTTSTQYQGNTREVETKQAKAACDEAVKAGVQYIIWSSMSHPHKITAGKLAKAEHFDVKAEIEEYIRTLPVKSAFYAPGSFMQNFLGAMKPRPSPDNDGTYVLGDIFHDSTRVPLIDITDTGKWIGAILAEPDKYNGAFFAAAQRLYSYGEIAQIMSSFTGKKVKHVQFPDEVHKGFLPETIRDWYFEMFLFIRDYGYYGKDMEKDVDWTAKQARGRLTTFDEFLKKADFKLD</sequence>
<evidence type="ECO:0000256" key="1">
    <source>
        <dbReference type="ARBA" id="ARBA00006328"/>
    </source>
</evidence>
<dbReference type="SUPFAM" id="SSF51735">
    <property type="entry name" value="NAD(P)-binding Rossmann-fold domains"/>
    <property type="match status" value="1"/>
</dbReference>